<evidence type="ECO:0000256" key="1">
    <source>
        <dbReference type="SAM" id="Coils"/>
    </source>
</evidence>
<feature type="region of interest" description="Disordered" evidence="2">
    <location>
        <begin position="301"/>
        <end position="361"/>
    </location>
</feature>
<reference evidence="3 4" key="1">
    <citation type="journal article" date="2014" name="PLoS ONE">
        <title>De novo Genome Assembly of the Fungal Plant Pathogen Pyrenophora semeniperda.</title>
        <authorList>
            <person name="Soliai M.M."/>
            <person name="Meyer S.E."/>
            <person name="Udall J.A."/>
            <person name="Elzinga D.E."/>
            <person name="Hermansen R.A."/>
            <person name="Bodily P.M."/>
            <person name="Hart A.A."/>
            <person name="Coleman C.E."/>
        </authorList>
    </citation>
    <scope>NUCLEOTIDE SEQUENCE [LARGE SCALE GENOMIC DNA]</scope>
    <source>
        <strain evidence="3 4">CCB06</strain>
        <tissue evidence="3">Mycelium</tissue>
    </source>
</reference>
<feature type="compositionally biased region" description="Gly residues" evidence="2">
    <location>
        <begin position="318"/>
        <end position="330"/>
    </location>
</feature>
<dbReference type="AlphaFoldDB" id="A0A3M7MAF9"/>
<name>A0A3M7MAF9_9PLEO</name>
<evidence type="ECO:0000313" key="4">
    <source>
        <dbReference type="Proteomes" id="UP000265663"/>
    </source>
</evidence>
<proteinExistence type="predicted"/>
<dbReference type="Proteomes" id="UP000265663">
    <property type="component" value="Unassembled WGS sequence"/>
</dbReference>
<protein>
    <submittedName>
        <fullName evidence="3">Uncharacterized protein</fullName>
    </submittedName>
</protein>
<keyword evidence="1" id="KW-0175">Coiled coil</keyword>
<dbReference type="EMBL" id="KE747827">
    <property type="protein sequence ID" value="RMZ71496.1"/>
    <property type="molecule type" value="Genomic_DNA"/>
</dbReference>
<feature type="region of interest" description="Disordered" evidence="2">
    <location>
        <begin position="126"/>
        <end position="148"/>
    </location>
</feature>
<evidence type="ECO:0000313" key="3">
    <source>
        <dbReference type="EMBL" id="RMZ71496.1"/>
    </source>
</evidence>
<evidence type="ECO:0000256" key="2">
    <source>
        <dbReference type="SAM" id="MobiDB-lite"/>
    </source>
</evidence>
<keyword evidence="4" id="KW-1185">Reference proteome</keyword>
<feature type="coiled-coil region" evidence="1">
    <location>
        <begin position="159"/>
        <end position="186"/>
    </location>
</feature>
<gene>
    <name evidence="3" type="ORF">GMOD_00006616</name>
</gene>
<organism evidence="3 4">
    <name type="scientific">Pyrenophora seminiperda CCB06</name>
    <dbReference type="NCBI Taxonomy" id="1302712"/>
    <lineage>
        <taxon>Eukaryota</taxon>
        <taxon>Fungi</taxon>
        <taxon>Dikarya</taxon>
        <taxon>Ascomycota</taxon>
        <taxon>Pezizomycotina</taxon>
        <taxon>Dothideomycetes</taxon>
        <taxon>Pleosporomycetidae</taxon>
        <taxon>Pleosporales</taxon>
        <taxon>Pleosporineae</taxon>
        <taxon>Pleosporaceae</taxon>
        <taxon>Pyrenophora</taxon>
    </lineage>
</organism>
<dbReference type="OrthoDB" id="3689701at2759"/>
<accession>A0A3M7MAF9</accession>
<sequence>MHVVNESWAVLIVQSWTSGCCVQSKREVRLDDSIVWWNSKLPRVTEVEVNRDSLLCLHTPHVGSQNFLPTLALTKQQTQQLFLLSRAQFITFHNLVDYLQNLAARFAMTSNNDFDILRDPRCMHRGEDVNMTDTPPADTIKSERPMSSSPVNQVLTALEMSQQERISQLLERIASLEADKVELQKATIAAKTSAKDTHSRYETAVAGLADCADAYAKRLEEKTKVMNENINLEKVQLALNEQVARHAHQLSDMARAGLEMVKRCQELEKMNCGLQQHNVQLEEEKAALQCRVDNLEALREERSAGQAVGQYTPQRYSGGRGSGGRGSGGRHNGRGRGRGRAYVNRFDPHRQPPTGPRSGRN</sequence>